<dbReference type="RefSeq" id="XP_019090183.1">
    <property type="nucleotide sequence ID" value="XM_019234638.1"/>
</dbReference>
<sequence length="318" mass="35878">MQKDSISPHSFLVGFPNFNDALLAKVSWRILNRPESLLARLLLGKYCKSEPFLTCSVSSTASHGWRGICIGRDLLKPQLGKIIGSGTDSSVWYDPWISLTSPVTPMGPPPKDYQHLNVNDLICPNSNTKSGEYTAKSGYQEASKDRNHQTLQDETLRDFNWLKEVWNIRCSPKVKFLLWKVLNNALPTGRNLQERNINPDAVCPHCSDQETSLHLFFHCPFAKQVWNLAPLKQQPTLEMITSVRQGIEVTNKLTCLPPTGICQGTLSPWILWAIWVTMNQKTFEKKSLSGPDTVTTTIQQAREWLTAQDLPPQTPNSH</sequence>
<evidence type="ECO:0000313" key="3">
    <source>
        <dbReference type="RefSeq" id="XP_019090183.1"/>
    </source>
</evidence>
<dbReference type="GeneID" id="104738557"/>
<dbReference type="Pfam" id="PF13966">
    <property type="entry name" value="zf-RVT"/>
    <property type="match status" value="1"/>
</dbReference>
<protein>
    <submittedName>
        <fullName evidence="3">Uncharacterized protein LOC104738557</fullName>
    </submittedName>
</protein>
<dbReference type="PANTHER" id="PTHR33116">
    <property type="entry name" value="REVERSE TRANSCRIPTASE ZINC-BINDING DOMAIN-CONTAINING PROTEIN-RELATED-RELATED"/>
    <property type="match status" value="1"/>
</dbReference>
<feature type="domain" description="Reverse transcriptase zinc-binding" evidence="1">
    <location>
        <begin position="133"/>
        <end position="226"/>
    </location>
</feature>
<proteinExistence type="predicted"/>
<reference evidence="2" key="1">
    <citation type="journal article" date="2014" name="Nat. Commun.">
        <title>The emerging biofuel crop Camelina sativa retains a highly undifferentiated hexaploid genome structure.</title>
        <authorList>
            <person name="Kagale S."/>
            <person name="Koh C."/>
            <person name="Nixon J."/>
            <person name="Bollina V."/>
            <person name="Clarke W.E."/>
            <person name="Tuteja R."/>
            <person name="Spillane C."/>
            <person name="Robinson S.J."/>
            <person name="Links M.G."/>
            <person name="Clarke C."/>
            <person name="Higgins E.E."/>
            <person name="Huebert T."/>
            <person name="Sharpe A.G."/>
            <person name="Parkin I.A."/>
        </authorList>
    </citation>
    <scope>NUCLEOTIDE SEQUENCE [LARGE SCALE GENOMIC DNA]</scope>
    <source>
        <strain evidence="2">cv. DH55</strain>
    </source>
</reference>
<dbReference type="InterPro" id="IPR026960">
    <property type="entry name" value="RVT-Znf"/>
</dbReference>
<dbReference type="Proteomes" id="UP000694864">
    <property type="component" value="Chromosome 13"/>
</dbReference>
<keyword evidence="2" id="KW-1185">Reference proteome</keyword>
<evidence type="ECO:0000259" key="1">
    <source>
        <dbReference type="Pfam" id="PF13966"/>
    </source>
</evidence>
<evidence type="ECO:0000313" key="2">
    <source>
        <dbReference type="Proteomes" id="UP000694864"/>
    </source>
</evidence>
<name>A0ABM1QTU5_CAMSA</name>
<reference evidence="3" key="2">
    <citation type="submission" date="2025-08" db="UniProtKB">
        <authorList>
            <consortium name="RefSeq"/>
        </authorList>
    </citation>
    <scope>IDENTIFICATION</scope>
    <source>
        <tissue evidence="3">Leaf</tissue>
    </source>
</reference>
<accession>A0ABM1QTU5</accession>
<organism evidence="2 3">
    <name type="scientific">Camelina sativa</name>
    <name type="common">False flax</name>
    <name type="synonym">Myagrum sativum</name>
    <dbReference type="NCBI Taxonomy" id="90675"/>
    <lineage>
        <taxon>Eukaryota</taxon>
        <taxon>Viridiplantae</taxon>
        <taxon>Streptophyta</taxon>
        <taxon>Embryophyta</taxon>
        <taxon>Tracheophyta</taxon>
        <taxon>Spermatophyta</taxon>
        <taxon>Magnoliopsida</taxon>
        <taxon>eudicotyledons</taxon>
        <taxon>Gunneridae</taxon>
        <taxon>Pentapetalae</taxon>
        <taxon>rosids</taxon>
        <taxon>malvids</taxon>
        <taxon>Brassicales</taxon>
        <taxon>Brassicaceae</taxon>
        <taxon>Camelineae</taxon>
        <taxon>Camelina</taxon>
    </lineage>
</organism>
<dbReference type="PANTHER" id="PTHR33116:SF86">
    <property type="entry name" value="REVERSE TRANSCRIPTASE DOMAIN-CONTAINING PROTEIN"/>
    <property type="match status" value="1"/>
</dbReference>
<gene>
    <name evidence="3" type="primary">LOC104738557</name>
</gene>